<evidence type="ECO:0000259" key="3">
    <source>
        <dbReference type="SMART" id="SM00939"/>
    </source>
</evidence>
<accession>A0ABP6IQ58</accession>
<evidence type="ECO:0000256" key="2">
    <source>
        <dbReference type="SAM" id="MobiDB-lite"/>
    </source>
</evidence>
<protein>
    <submittedName>
        <fullName evidence="4">CocE/NonD family hydrolase</fullName>
    </submittedName>
</protein>
<feature type="region of interest" description="Disordered" evidence="2">
    <location>
        <begin position="368"/>
        <end position="401"/>
    </location>
</feature>
<dbReference type="SMART" id="SM00939">
    <property type="entry name" value="PepX_C"/>
    <property type="match status" value="1"/>
</dbReference>
<keyword evidence="5" id="KW-1185">Reference proteome</keyword>
<dbReference type="PANTHER" id="PTHR43056:SF10">
    <property type="entry name" value="COCE_NOND FAMILY, PUTATIVE (AFU_ORTHOLOGUE AFUA_7G00600)-RELATED"/>
    <property type="match status" value="1"/>
</dbReference>
<dbReference type="GO" id="GO:0016787">
    <property type="term" value="F:hydrolase activity"/>
    <property type="evidence" value="ECO:0007669"/>
    <property type="project" value="UniProtKB-KW"/>
</dbReference>
<dbReference type="InterPro" id="IPR050585">
    <property type="entry name" value="Xaa-Pro_dipeptidyl-ppase/CocE"/>
</dbReference>
<sequence length="580" mass="63436">MRTTVHVERDVPVPMRDGTILRADVWRPGEGGPWPTLLQRLPYNKSSSFMAQHIVGLEPVQAAEAGFAVVIQDTRGRYSSGGSFNPFFDETEDGLDTIAWVRAQDFSDGRVGMYGASYIGATQMLAASAAPEGLLAVAPQLTASEYHDGWSYSGGALQLGFLLLWVAESLAPVDLLRRPEGPELDRARETLLEILRDPHAAYARLPLDRDDLAELAPYYREWLGHPARDVFWQVIDPGAAHGRMNVAGLHIGGWHDIFLEGTLRNYTGMRGRAPSLWARESQHLIVGPWAHGNLGDYQGDLWYGYGGASAALDLTAVHTEFFRAAAERRPADLPRAKIFVMGANVWRDEDEWPLSRARETSFFLRGGGAANSARGDGRLSQEPPGPGEPADHYVSDPADPVPTAGGASFLPGVLLGRNSGPKDQAAVAARADVLVYTSEPLAEDLEVTGEVVVELHAASDAEDCDWAVRLVDVHPDGRAYGVVDGILRSRYRRGLDREVPLTPGEPEVFRFPLGTTSQLFRRGHRLRVQVAGSNFPRFDRNPQRLVPVHTAGPGDMRPARQTVFHTAARPSRIILPVVPA</sequence>
<feature type="domain" description="Xaa-Pro dipeptidyl-peptidase C-terminal" evidence="3">
    <location>
        <begin position="319"/>
        <end position="574"/>
    </location>
</feature>
<gene>
    <name evidence="4" type="ORF">GCM10010517_69600</name>
</gene>
<dbReference type="Gene3D" id="1.10.3020.10">
    <property type="entry name" value="alpha-amino acid ester hydrolase ( Helical cap domain)"/>
    <property type="match status" value="1"/>
</dbReference>
<dbReference type="SUPFAM" id="SSF53474">
    <property type="entry name" value="alpha/beta-Hydrolases"/>
    <property type="match status" value="1"/>
</dbReference>
<dbReference type="NCBIfam" id="TIGR00976">
    <property type="entry name" value="CocE_NonD"/>
    <property type="match status" value="1"/>
</dbReference>
<reference evidence="5" key="1">
    <citation type="journal article" date="2019" name="Int. J. Syst. Evol. Microbiol.">
        <title>The Global Catalogue of Microorganisms (GCM) 10K type strain sequencing project: providing services to taxonomists for standard genome sequencing and annotation.</title>
        <authorList>
            <consortium name="The Broad Institute Genomics Platform"/>
            <consortium name="The Broad Institute Genome Sequencing Center for Infectious Disease"/>
            <person name="Wu L."/>
            <person name="Ma J."/>
        </authorList>
    </citation>
    <scope>NUCLEOTIDE SEQUENCE [LARGE SCALE GENOMIC DNA]</scope>
    <source>
        <strain evidence="5">JCM 6242</strain>
    </source>
</reference>
<organism evidence="4 5">
    <name type="scientific">Streptosporangium fragile</name>
    <dbReference type="NCBI Taxonomy" id="46186"/>
    <lineage>
        <taxon>Bacteria</taxon>
        <taxon>Bacillati</taxon>
        <taxon>Actinomycetota</taxon>
        <taxon>Actinomycetes</taxon>
        <taxon>Streptosporangiales</taxon>
        <taxon>Streptosporangiaceae</taxon>
        <taxon>Streptosporangium</taxon>
    </lineage>
</organism>
<dbReference type="Pfam" id="PF02129">
    <property type="entry name" value="Peptidase_S15"/>
    <property type="match status" value="1"/>
</dbReference>
<name>A0ABP6IQ58_9ACTN</name>
<dbReference type="Gene3D" id="3.40.50.1820">
    <property type="entry name" value="alpha/beta hydrolase"/>
    <property type="match status" value="1"/>
</dbReference>
<evidence type="ECO:0000313" key="5">
    <source>
        <dbReference type="Proteomes" id="UP001500831"/>
    </source>
</evidence>
<dbReference type="PANTHER" id="PTHR43056">
    <property type="entry name" value="PEPTIDASE S9 PROLYL OLIGOPEPTIDASE"/>
    <property type="match status" value="1"/>
</dbReference>
<dbReference type="RefSeq" id="WP_344980442.1">
    <property type="nucleotide sequence ID" value="NZ_BAAAVI010000077.1"/>
</dbReference>
<proteinExistence type="predicted"/>
<dbReference type="EMBL" id="BAAAVI010000077">
    <property type="protein sequence ID" value="GAA2903615.1"/>
    <property type="molecule type" value="Genomic_DNA"/>
</dbReference>
<comment type="caution">
    <text evidence="4">The sequence shown here is derived from an EMBL/GenBank/DDBJ whole genome shotgun (WGS) entry which is preliminary data.</text>
</comment>
<evidence type="ECO:0000256" key="1">
    <source>
        <dbReference type="ARBA" id="ARBA00022801"/>
    </source>
</evidence>
<dbReference type="InterPro" id="IPR029058">
    <property type="entry name" value="AB_hydrolase_fold"/>
</dbReference>
<dbReference type="SUPFAM" id="SSF49785">
    <property type="entry name" value="Galactose-binding domain-like"/>
    <property type="match status" value="1"/>
</dbReference>
<dbReference type="Pfam" id="PF08530">
    <property type="entry name" value="PepX_C"/>
    <property type="match status" value="1"/>
</dbReference>
<dbReference type="Proteomes" id="UP001500831">
    <property type="component" value="Unassembled WGS sequence"/>
</dbReference>
<dbReference type="Gene3D" id="2.60.120.260">
    <property type="entry name" value="Galactose-binding domain-like"/>
    <property type="match status" value="1"/>
</dbReference>
<keyword evidence="1 4" id="KW-0378">Hydrolase</keyword>
<dbReference type="InterPro" id="IPR013736">
    <property type="entry name" value="Xaa-Pro_dipept_C"/>
</dbReference>
<dbReference type="InterPro" id="IPR000383">
    <property type="entry name" value="Xaa-Pro-like_dom"/>
</dbReference>
<dbReference type="InterPro" id="IPR008979">
    <property type="entry name" value="Galactose-bd-like_sf"/>
</dbReference>
<evidence type="ECO:0000313" key="4">
    <source>
        <dbReference type="EMBL" id="GAA2903615.1"/>
    </source>
</evidence>
<dbReference type="InterPro" id="IPR005674">
    <property type="entry name" value="CocE/Ser_esterase"/>
</dbReference>